<evidence type="ECO:0000256" key="1">
    <source>
        <dbReference type="ARBA" id="ARBA00022741"/>
    </source>
</evidence>
<dbReference type="InterPro" id="IPR041679">
    <property type="entry name" value="DNA2/NAM7-like_C"/>
</dbReference>
<dbReference type="GO" id="GO:0043139">
    <property type="term" value="F:5'-3' DNA helicase activity"/>
    <property type="evidence" value="ECO:0007669"/>
    <property type="project" value="TreeGrafter"/>
</dbReference>
<keyword evidence="1" id="KW-0547">Nucleotide-binding</keyword>
<gene>
    <name evidence="6" type="ORF">NIES2135_48030</name>
</gene>
<dbReference type="SUPFAM" id="SSF52540">
    <property type="entry name" value="P-loop containing nucleoside triphosphate hydrolases"/>
    <property type="match status" value="1"/>
</dbReference>
<protein>
    <recommendedName>
        <fullName evidence="5">DNA2/NAM7 helicase-like C-terminal domain-containing protein</fullName>
    </recommendedName>
</protein>
<dbReference type="PANTHER" id="PTHR43788">
    <property type="entry name" value="DNA2/NAM7 HELICASE FAMILY MEMBER"/>
    <property type="match status" value="1"/>
</dbReference>
<dbReference type="CDD" id="cd18808">
    <property type="entry name" value="SF1_C_Upf1"/>
    <property type="match status" value="1"/>
</dbReference>
<reference evidence="6 7" key="1">
    <citation type="submission" date="2017-06" db="EMBL/GenBank/DDBJ databases">
        <title>Genome sequencing of cyanobaciteial culture collection at National Institute for Environmental Studies (NIES).</title>
        <authorList>
            <person name="Hirose Y."/>
            <person name="Shimura Y."/>
            <person name="Fujisawa T."/>
            <person name="Nakamura Y."/>
            <person name="Kawachi M."/>
        </authorList>
    </citation>
    <scope>NUCLEOTIDE SEQUENCE [LARGE SCALE GENOMIC DNA]</scope>
    <source>
        <strain evidence="6 7">NIES-2135</strain>
    </source>
</reference>
<keyword evidence="4" id="KW-0067">ATP-binding</keyword>
<dbReference type="Pfam" id="PF13087">
    <property type="entry name" value="AAA_12"/>
    <property type="match status" value="1"/>
</dbReference>
<name>A0A1Z4JMJ7_LEPBY</name>
<feature type="domain" description="DNA2/NAM7 helicase-like C-terminal" evidence="5">
    <location>
        <begin position="1235"/>
        <end position="1348"/>
    </location>
</feature>
<evidence type="ECO:0000259" key="5">
    <source>
        <dbReference type="Pfam" id="PF13087"/>
    </source>
</evidence>
<dbReference type="Gene3D" id="3.40.50.300">
    <property type="entry name" value="P-loop containing nucleotide triphosphate hydrolases"/>
    <property type="match status" value="2"/>
</dbReference>
<sequence length="1406" mass="158321">MYSASPLSIRVTEVGEYIRYRSCERRFKLEYNDRDLASELPFADRLFNTIDPVLQAAGRQREDAWEVSLQSGGLTDLTNFSTQSGSETTTRSGNDTNWHDFATILSGISIGSNSYGREISIHARLGAFEIKGQLDFLVVLWDGSRPRLKIVECKASRRDRTYHRIQVTLYRMMLSALLESHPLFIGGYRITSEDIECVVARIQEDNNLSQDILALAPLNLETEEADIRRLIAPGGSLERIVNSDLADLDYQIESKCDDCVFSVHCLTESARERRLELLGLEPSVIRSLRNAGINSIDDLAELDLAGGQAITLRQDPSYSGNLELMRLHAQARRKTLPGGDTHPDEYEVISLPNTGQGQLPQHETSDGRRLIRIYLSIDYDYVENRIGALAAHVTNSNWQLHTGWLDGDPDPETGLVRRVPNHVIQEQNRQNEIGRDGNNRPIYEERPLLSRDVIHFKNDPWTGDYVTDTSAERTLIQSFLSELVDAIADVAELDEAPIHYYIWSRSDMAQLVEGCSRASSRLLASLRELLGCRDHLEQLIYSCLQEEVDQRFALGWTSRGLSVAASLKWFGNTYHWQRRVSGRPISLHQEFTQDIFDFKTDLWIDPSVPAWTEEGDGIRHKFEIRSRFHDSLTAPYWRAFWRSLPNPSAIRDARVRRAINSYNNAQRPNNLREYLRARVHALRWIEERIRFKNPEISKPNVIIANLPDFNLGVNDTARAALDFLKLDQHINLTSWIAEHLVPPLYRISTGKTIPLRNIVSLGQVDDSCQLTANLDLTDFDINLEAFRNNCNLGPGAFVRLSPFSEARRGQTFRQLMIGGITCTLQNLDWDSGEVSLSVVRFRGSDLYRLGSRVPERGPLFDRATLDESPSDFVAPRVDNRLQTVINSHVYQWFHPELSQIPAQIDIAPAMIEQYQEILRTLRLRRGRQLAQEQREAATEGLRTRIQLLQGPPGTGKTETTAASTLLRILARRTVRTEGKNQYGEIVVIAAHTHTAVNNLLQRIHSVLPHFIDAASESGLRMPPVRLAKVVSRDEDEVPGGDIPNIPSEPSLKVFQPFRENSVLIIGGTTGAILKLAKKLEGFSSFKGFPISTLIVDEASMMVFPHFLALTTLVGTDGEIMLTGDHRQLSPIVAHDWENEDRPPVVAYQPYVSAYQAVLNIKQNLGVPDSQILCSALSFTFRLPPLIRELVARLYVRDGIHLTGPERNSSPGIVPVTAWEKLWSASTGLYLVLHSERRSRKNNETEVAIVEQILEANYAAIPENSVAIVTPHRAQKALLNSGLTNYRNIVDVVDTVERLQGGERPTVIVSATASDPSAISKNVEFILDLNRSNVAFSRAQERLIVVCSSSLLDHIPADLEHYESAMLWKSLREICSQEVACETVNGHTVQIFTPPDALPEAIVEEEL</sequence>
<evidence type="ECO:0000313" key="7">
    <source>
        <dbReference type="Proteomes" id="UP000217895"/>
    </source>
</evidence>
<evidence type="ECO:0000313" key="6">
    <source>
        <dbReference type="EMBL" id="BAY57930.1"/>
    </source>
</evidence>
<dbReference type="InterPro" id="IPR027417">
    <property type="entry name" value="P-loop_NTPase"/>
</dbReference>
<dbReference type="InterPro" id="IPR050534">
    <property type="entry name" value="Coronavir_polyprotein_1ab"/>
</dbReference>
<dbReference type="PANTHER" id="PTHR43788:SF8">
    <property type="entry name" value="DNA-BINDING PROTEIN SMUBP-2"/>
    <property type="match status" value="1"/>
</dbReference>
<dbReference type="GO" id="GO:0005524">
    <property type="term" value="F:ATP binding"/>
    <property type="evidence" value="ECO:0007669"/>
    <property type="project" value="UniProtKB-KW"/>
</dbReference>
<proteinExistence type="predicted"/>
<evidence type="ECO:0000256" key="2">
    <source>
        <dbReference type="ARBA" id="ARBA00022801"/>
    </source>
</evidence>
<evidence type="ECO:0000256" key="4">
    <source>
        <dbReference type="ARBA" id="ARBA00022840"/>
    </source>
</evidence>
<keyword evidence="7" id="KW-1185">Reference proteome</keyword>
<dbReference type="Pfam" id="PF13245">
    <property type="entry name" value="AAA_19"/>
    <property type="match status" value="1"/>
</dbReference>
<accession>A0A1Z4JMJ7</accession>
<keyword evidence="3" id="KW-0347">Helicase</keyword>
<dbReference type="EMBL" id="AP018203">
    <property type="protein sequence ID" value="BAY57930.1"/>
    <property type="molecule type" value="Genomic_DNA"/>
</dbReference>
<dbReference type="GO" id="GO:0016787">
    <property type="term" value="F:hydrolase activity"/>
    <property type="evidence" value="ECO:0007669"/>
    <property type="project" value="UniProtKB-KW"/>
</dbReference>
<evidence type="ECO:0000256" key="3">
    <source>
        <dbReference type="ARBA" id="ARBA00022806"/>
    </source>
</evidence>
<organism evidence="6 7">
    <name type="scientific">Leptolyngbya boryana NIES-2135</name>
    <dbReference type="NCBI Taxonomy" id="1973484"/>
    <lineage>
        <taxon>Bacteria</taxon>
        <taxon>Bacillati</taxon>
        <taxon>Cyanobacteriota</taxon>
        <taxon>Cyanophyceae</taxon>
        <taxon>Leptolyngbyales</taxon>
        <taxon>Leptolyngbyaceae</taxon>
        <taxon>Leptolyngbya group</taxon>
        <taxon>Leptolyngbya</taxon>
    </lineage>
</organism>
<keyword evidence="2" id="KW-0378">Hydrolase</keyword>
<dbReference type="Proteomes" id="UP000217895">
    <property type="component" value="Chromosome"/>
</dbReference>
<dbReference type="InterPro" id="IPR047187">
    <property type="entry name" value="SF1_C_Upf1"/>
</dbReference>